<proteinExistence type="predicted"/>
<organism evidence="1 2">
    <name type="scientific">Synaphobranchus kaupii</name>
    <name type="common">Kaup's arrowtooth eel</name>
    <dbReference type="NCBI Taxonomy" id="118154"/>
    <lineage>
        <taxon>Eukaryota</taxon>
        <taxon>Metazoa</taxon>
        <taxon>Chordata</taxon>
        <taxon>Craniata</taxon>
        <taxon>Vertebrata</taxon>
        <taxon>Euteleostomi</taxon>
        <taxon>Actinopterygii</taxon>
        <taxon>Neopterygii</taxon>
        <taxon>Teleostei</taxon>
        <taxon>Anguilliformes</taxon>
        <taxon>Synaphobranchidae</taxon>
        <taxon>Synaphobranchus</taxon>
    </lineage>
</organism>
<evidence type="ECO:0000313" key="2">
    <source>
        <dbReference type="Proteomes" id="UP001152622"/>
    </source>
</evidence>
<dbReference type="EMBL" id="JAINUF010000010">
    <property type="protein sequence ID" value="KAJ8347621.1"/>
    <property type="molecule type" value="Genomic_DNA"/>
</dbReference>
<evidence type="ECO:0000313" key="1">
    <source>
        <dbReference type="EMBL" id="KAJ8347621.1"/>
    </source>
</evidence>
<dbReference type="Proteomes" id="UP001152622">
    <property type="component" value="Chromosome 10"/>
</dbReference>
<comment type="caution">
    <text evidence="1">The sequence shown here is derived from an EMBL/GenBank/DDBJ whole genome shotgun (WGS) entry which is preliminary data.</text>
</comment>
<protein>
    <submittedName>
        <fullName evidence="1">Uncharacterized protein</fullName>
    </submittedName>
</protein>
<keyword evidence="2" id="KW-1185">Reference proteome</keyword>
<gene>
    <name evidence="1" type="ORF">SKAU_G00262100</name>
</gene>
<dbReference type="AlphaFoldDB" id="A0A9Q1EYV7"/>
<name>A0A9Q1EYV7_SYNKA</name>
<sequence>MPRLRGKEGQELVFGDTRRASPAVGVRRGPWEGQEKTSVVPWLTQSRKESGGWAGHLLNPISPDRGALGSMGDALFTSAHSISSYALPAGDIISLPRPFSSFSAVWKKNNSTSNGLSYIREASLTMKKTVGDLLQIA</sequence>
<reference evidence="1" key="1">
    <citation type="journal article" date="2023" name="Science">
        <title>Genome structures resolve the early diversification of teleost fishes.</title>
        <authorList>
            <person name="Parey E."/>
            <person name="Louis A."/>
            <person name="Montfort J."/>
            <person name="Bouchez O."/>
            <person name="Roques C."/>
            <person name="Iampietro C."/>
            <person name="Lluch J."/>
            <person name="Castinel A."/>
            <person name="Donnadieu C."/>
            <person name="Desvignes T."/>
            <person name="Floi Bucao C."/>
            <person name="Jouanno E."/>
            <person name="Wen M."/>
            <person name="Mejri S."/>
            <person name="Dirks R."/>
            <person name="Jansen H."/>
            <person name="Henkel C."/>
            <person name="Chen W.J."/>
            <person name="Zahm M."/>
            <person name="Cabau C."/>
            <person name="Klopp C."/>
            <person name="Thompson A.W."/>
            <person name="Robinson-Rechavi M."/>
            <person name="Braasch I."/>
            <person name="Lecointre G."/>
            <person name="Bobe J."/>
            <person name="Postlethwait J.H."/>
            <person name="Berthelot C."/>
            <person name="Roest Crollius H."/>
            <person name="Guiguen Y."/>
        </authorList>
    </citation>
    <scope>NUCLEOTIDE SEQUENCE</scope>
    <source>
        <strain evidence="1">WJC10195</strain>
    </source>
</reference>
<accession>A0A9Q1EYV7</accession>